<evidence type="ECO:0000256" key="2">
    <source>
        <dbReference type="ARBA" id="ARBA00008017"/>
    </source>
</evidence>
<evidence type="ECO:0000313" key="12">
    <source>
        <dbReference type="Proteomes" id="UP000287447"/>
    </source>
</evidence>
<keyword evidence="7" id="KW-0997">Cell inner membrane</keyword>
<dbReference type="GO" id="GO:0005886">
    <property type="term" value="C:plasma membrane"/>
    <property type="evidence" value="ECO:0007669"/>
    <property type="project" value="UniProtKB-SubCell"/>
</dbReference>
<dbReference type="Gene3D" id="1.10.287.1260">
    <property type="match status" value="1"/>
</dbReference>
<dbReference type="Pfam" id="PF00924">
    <property type="entry name" value="MS_channel_2nd"/>
    <property type="match status" value="1"/>
</dbReference>
<dbReference type="InterPro" id="IPR045275">
    <property type="entry name" value="MscS_archaea/bacteria_type"/>
</dbReference>
<evidence type="ECO:0000259" key="9">
    <source>
        <dbReference type="Pfam" id="PF21082"/>
    </source>
</evidence>
<feature type="transmembrane region" description="Helical" evidence="7">
    <location>
        <begin position="61"/>
        <end position="80"/>
    </location>
</feature>
<dbReference type="Pfam" id="PF21082">
    <property type="entry name" value="MS_channel_3rd"/>
    <property type="match status" value="1"/>
</dbReference>
<proteinExistence type="inferred from homology"/>
<dbReference type="Gene3D" id="3.30.70.100">
    <property type="match status" value="1"/>
</dbReference>
<dbReference type="EMBL" id="SADE01000001">
    <property type="protein sequence ID" value="RVU37804.1"/>
    <property type="molecule type" value="Genomic_DNA"/>
</dbReference>
<dbReference type="InterPro" id="IPR011066">
    <property type="entry name" value="MscS_channel_C_sf"/>
</dbReference>
<name>A0A437QTJ3_9PROT</name>
<protein>
    <recommendedName>
        <fullName evidence="7">Small-conductance mechanosensitive channel</fullName>
    </recommendedName>
</protein>
<dbReference type="InterPro" id="IPR008910">
    <property type="entry name" value="MSC_TM_helix"/>
</dbReference>
<dbReference type="AlphaFoldDB" id="A0A437QTJ3"/>
<feature type="transmembrane region" description="Helical" evidence="7">
    <location>
        <begin position="92"/>
        <end position="121"/>
    </location>
</feature>
<comment type="subunit">
    <text evidence="7">Homoheptamer.</text>
</comment>
<evidence type="ECO:0000259" key="8">
    <source>
        <dbReference type="Pfam" id="PF00924"/>
    </source>
</evidence>
<evidence type="ECO:0000256" key="3">
    <source>
        <dbReference type="ARBA" id="ARBA00022475"/>
    </source>
</evidence>
<dbReference type="GO" id="GO:0008381">
    <property type="term" value="F:mechanosensitive monoatomic ion channel activity"/>
    <property type="evidence" value="ECO:0007669"/>
    <property type="project" value="InterPro"/>
</dbReference>
<evidence type="ECO:0000313" key="11">
    <source>
        <dbReference type="EMBL" id="RVU37804.1"/>
    </source>
</evidence>
<comment type="caution">
    <text evidence="7">Lacks conserved residue(s) required for the propagation of feature annotation.</text>
</comment>
<dbReference type="Pfam" id="PF05552">
    <property type="entry name" value="MS_channel_1st_1"/>
    <property type="match status" value="1"/>
</dbReference>
<gene>
    <name evidence="11" type="ORF">EOI86_00420</name>
</gene>
<dbReference type="OrthoDB" id="9799209at2"/>
<feature type="domain" description="Mechanosensitive ion channel MscS C-terminal" evidence="9">
    <location>
        <begin position="184"/>
        <end position="262"/>
    </location>
</feature>
<comment type="caution">
    <text evidence="11">The sequence shown here is derived from an EMBL/GenBank/DDBJ whole genome shotgun (WGS) entry which is preliminary data.</text>
</comment>
<dbReference type="SUPFAM" id="SSF82689">
    <property type="entry name" value="Mechanosensitive channel protein MscS (YggB), C-terminal domain"/>
    <property type="match status" value="1"/>
</dbReference>
<dbReference type="Proteomes" id="UP000287447">
    <property type="component" value="Unassembled WGS sequence"/>
</dbReference>
<evidence type="ECO:0000256" key="5">
    <source>
        <dbReference type="ARBA" id="ARBA00022989"/>
    </source>
</evidence>
<keyword evidence="5 7" id="KW-1133">Transmembrane helix</keyword>
<keyword evidence="4 7" id="KW-0812">Transmembrane</keyword>
<accession>A0A437QTJ3</accession>
<keyword evidence="7" id="KW-0407">Ion channel</keyword>
<evidence type="ECO:0000256" key="6">
    <source>
        <dbReference type="ARBA" id="ARBA00023136"/>
    </source>
</evidence>
<keyword evidence="7" id="KW-0813">Transport</keyword>
<reference evidence="12" key="1">
    <citation type="submission" date="2019-01" db="EMBL/GenBank/DDBJ databases">
        <title>Gri0909 isolated from a small marine red alga.</title>
        <authorList>
            <person name="Kim J."/>
            <person name="Jeong S.E."/>
            <person name="Jeon C.O."/>
        </authorList>
    </citation>
    <scope>NUCLEOTIDE SEQUENCE [LARGE SCALE GENOMIC DNA]</scope>
    <source>
        <strain evidence="12">Gri0909</strain>
    </source>
</reference>
<dbReference type="PANTHER" id="PTHR30221">
    <property type="entry name" value="SMALL-CONDUCTANCE MECHANOSENSITIVE CHANNEL"/>
    <property type="match status" value="1"/>
</dbReference>
<keyword evidence="7" id="KW-0406">Ion transport</keyword>
<feature type="domain" description="Mechanosensitive ion channel transmembrane helices 2/3" evidence="10">
    <location>
        <begin position="65"/>
        <end position="106"/>
    </location>
</feature>
<dbReference type="InterPro" id="IPR049142">
    <property type="entry name" value="MS_channel_1st"/>
</dbReference>
<dbReference type="InterPro" id="IPR006685">
    <property type="entry name" value="MscS_channel_2nd"/>
</dbReference>
<evidence type="ECO:0000256" key="7">
    <source>
        <dbReference type="RuleBase" id="RU369025"/>
    </source>
</evidence>
<keyword evidence="6 7" id="KW-0472">Membrane</keyword>
<dbReference type="InterPro" id="IPR049278">
    <property type="entry name" value="MS_channel_C"/>
</dbReference>
<dbReference type="SUPFAM" id="SSF50182">
    <property type="entry name" value="Sm-like ribonucleoproteins"/>
    <property type="match status" value="1"/>
</dbReference>
<dbReference type="SUPFAM" id="SSF82861">
    <property type="entry name" value="Mechanosensitive channel protein MscS (YggB), transmembrane region"/>
    <property type="match status" value="1"/>
</dbReference>
<dbReference type="Pfam" id="PF21088">
    <property type="entry name" value="MS_channel_1st"/>
    <property type="match status" value="1"/>
</dbReference>
<comment type="similarity">
    <text evidence="2 7">Belongs to the MscS (TC 1.A.23) family.</text>
</comment>
<sequence>MDQEQITETINHVMELATAYGLQVVGAIIILILGWIAAGWARNAADKGLSKVRGMDETLRYFLSTLVRYLVLAVTIVMVLERFGVQTASLIAVLGAAGLAIGLALQGTLSNLAAGVMLLFFRPFKIGDFVDAAGISGTVKLISLFTTEMATPDNVKIIVPNKQLWDTSIKNFSANATRRVDFLLGIGYGDDIDKAFKVIKEIIENDERCHKEPESQIVVGNLGDSSVDIIVRVWCKADDYWGLKFDLTKAFKQTFDKEGIEIPFPQRVVHMVKEGANDA</sequence>
<evidence type="ECO:0000259" key="10">
    <source>
        <dbReference type="Pfam" id="PF21088"/>
    </source>
</evidence>
<keyword evidence="12" id="KW-1185">Reference proteome</keyword>
<dbReference type="Gene3D" id="2.30.30.60">
    <property type="match status" value="1"/>
</dbReference>
<dbReference type="InterPro" id="IPR010920">
    <property type="entry name" value="LSM_dom_sf"/>
</dbReference>
<feature type="domain" description="Mechanosensitive ion channel MscS" evidence="8">
    <location>
        <begin position="108"/>
        <end position="173"/>
    </location>
</feature>
<feature type="transmembrane region" description="Helical" evidence="7">
    <location>
        <begin position="20"/>
        <end position="41"/>
    </location>
</feature>
<evidence type="ECO:0000256" key="1">
    <source>
        <dbReference type="ARBA" id="ARBA00004651"/>
    </source>
</evidence>
<dbReference type="RefSeq" id="WP_127763155.1">
    <property type="nucleotide sequence ID" value="NZ_SADE01000001.1"/>
</dbReference>
<organism evidence="11 12">
    <name type="scientific">Hwanghaeella grinnelliae</name>
    <dbReference type="NCBI Taxonomy" id="2500179"/>
    <lineage>
        <taxon>Bacteria</taxon>
        <taxon>Pseudomonadati</taxon>
        <taxon>Pseudomonadota</taxon>
        <taxon>Alphaproteobacteria</taxon>
        <taxon>Rhodospirillales</taxon>
        <taxon>Rhodospirillaceae</taxon>
        <taxon>Hwanghaeella</taxon>
    </lineage>
</organism>
<comment type="subcellular location">
    <subcellularLocation>
        <location evidence="7">Cell inner membrane</location>
        <topology evidence="7">Multi-pass membrane protein</topology>
    </subcellularLocation>
    <subcellularLocation>
        <location evidence="1">Cell membrane</location>
        <topology evidence="1">Multi-pass membrane protein</topology>
    </subcellularLocation>
</comment>
<dbReference type="InterPro" id="IPR023408">
    <property type="entry name" value="MscS_beta-dom_sf"/>
</dbReference>
<evidence type="ECO:0000256" key="4">
    <source>
        <dbReference type="ARBA" id="ARBA00022692"/>
    </source>
</evidence>
<comment type="function">
    <text evidence="7">Mechanosensitive channel that participates in the regulation of osmotic pressure changes within the cell, opening in response to stretch forces in the membrane lipid bilayer, without the need for other proteins. Contributes to normal resistance to hypoosmotic shock. Forms an ion channel of 1.0 nanosiemens conductance with a slight preference for anions.</text>
</comment>
<dbReference type="InterPro" id="IPR011014">
    <property type="entry name" value="MscS_channel_TM-2"/>
</dbReference>
<dbReference type="PANTHER" id="PTHR30221:SF1">
    <property type="entry name" value="SMALL-CONDUCTANCE MECHANOSENSITIVE CHANNEL"/>
    <property type="match status" value="1"/>
</dbReference>
<keyword evidence="3" id="KW-1003">Cell membrane</keyword>